<protein>
    <submittedName>
        <fullName evidence="2">Xaa-Pro aminopeptidase</fullName>
    </submittedName>
</protein>
<keyword evidence="2" id="KW-0031">Aminopeptidase</keyword>
<evidence type="ECO:0000259" key="1">
    <source>
        <dbReference type="Pfam" id="PF00557"/>
    </source>
</evidence>
<dbReference type="AlphaFoldDB" id="A0A3D0WCB6"/>
<dbReference type="InterPro" id="IPR036005">
    <property type="entry name" value="Creatinase/aminopeptidase-like"/>
</dbReference>
<accession>A0A3D0WCB6</accession>
<comment type="caution">
    <text evidence="2">The sequence shown here is derived from an EMBL/GenBank/DDBJ whole genome shotgun (WGS) entry which is preliminary data.</text>
</comment>
<dbReference type="GO" id="GO:0004177">
    <property type="term" value="F:aminopeptidase activity"/>
    <property type="evidence" value="ECO:0007669"/>
    <property type="project" value="UniProtKB-KW"/>
</dbReference>
<keyword evidence="2" id="KW-0378">Hydrolase</keyword>
<organism evidence="2 3">
    <name type="scientific">Sphingomonas bacterium</name>
    <dbReference type="NCBI Taxonomy" id="1895847"/>
    <lineage>
        <taxon>Bacteria</taxon>
        <taxon>Pseudomonadati</taxon>
        <taxon>Pseudomonadota</taxon>
        <taxon>Alphaproteobacteria</taxon>
        <taxon>Sphingomonadales</taxon>
        <taxon>Sphingomonadaceae</taxon>
        <taxon>Sphingomonas</taxon>
    </lineage>
</organism>
<keyword evidence="2" id="KW-0645">Protease</keyword>
<name>A0A3D0WCB6_9SPHN</name>
<dbReference type="Proteomes" id="UP000262699">
    <property type="component" value="Unassembled WGS sequence"/>
</dbReference>
<sequence>MKHWGLAAALVAAPAAAQLGEGARPAYPAVPSLRERAAAVDASLKDRLETVVPAIMRERGVDMWIVVARENFEEPVIATMLDAESFAARRRTILVFFDPGKGKPVERLTVSRYGMGGLFAPAWDPARQPDQWKALAAIVAARKPKRIAVNSSAASAYADGMTLSAWEEMNAALAAADRARVVRDDMLAIRWLESRSARELADYPRIVETAQAIIAEGFSNKAIRPGRTTSADLVWWYRERIAALKLETWFQPSVGIQRAGAKGMLEGDTVIQPGDMLWVDFGIVTERLATDTQQLAYVLKPGETEAPAGLRAGLAAANRLQAITMASFREGESGNAILARARAAAIAEGITPSIYSHPIGFHGHAAGSAIGFWDNQAADPRGAGPVRARTTWSIELMAKAPVPEWGGQVAEFRQEEDAFFDGRRVTWLNGRQTGFYLVR</sequence>
<evidence type="ECO:0000313" key="2">
    <source>
        <dbReference type="EMBL" id="HCB75614.1"/>
    </source>
</evidence>
<reference evidence="2 3" key="1">
    <citation type="journal article" date="2018" name="Nat. Biotechnol.">
        <title>A standardized bacterial taxonomy based on genome phylogeny substantially revises the tree of life.</title>
        <authorList>
            <person name="Parks D.H."/>
            <person name="Chuvochina M."/>
            <person name="Waite D.W."/>
            <person name="Rinke C."/>
            <person name="Skarshewski A."/>
            <person name="Chaumeil P.A."/>
            <person name="Hugenholtz P."/>
        </authorList>
    </citation>
    <scope>NUCLEOTIDE SEQUENCE [LARGE SCALE GENOMIC DNA]</scope>
    <source>
        <strain evidence="2">UBA9015</strain>
    </source>
</reference>
<evidence type="ECO:0000313" key="3">
    <source>
        <dbReference type="Proteomes" id="UP000262699"/>
    </source>
</evidence>
<proteinExistence type="predicted"/>
<dbReference type="Pfam" id="PF00557">
    <property type="entry name" value="Peptidase_M24"/>
    <property type="match status" value="1"/>
</dbReference>
<dbReference type="Gene3D" id="3.90.230.10">
    <property type="entry name" value="Creatinase/methionine aminopeptidase superfamily"/>
    <property type="match status" value="1"/>
</dbReference>
<dbReference type="InterPro" id="IPR000994">
    <property type="entry name" value="Pept_M24"/>
</dbReference>
<feature type="domain" description="Peptidase M24" evidence="1">
    <location>
        <begin position="208"/>
        <end position="407"/>
    </location>
</feature>
<gene>
    <name evidence="2" type="ORF">DEP91_05490</name>
</gene>
<dbReference type="EMBL" id="DOYJ01000155">
    <property type="protein sequence ID" value="HCB75614.1"/>
    <property type="molecule type" value="Genomic_DNA"/>
</dbReference>
<dbReference type="SUPFAM" id="SSF55920">
    <property type="entry name" value="Creatinase/aminopeptidase"/>
    <property type="match status" value="1"/>
</dbReference>